<dbReference type="SUPFAM" id="SSF53597">
    <property type="entry name" value="Dihydrofolate reductase-like"/>
    <property type="match status" value="1"/>
</dbReference>
<dbReference type="RefSeq" id="WP_179785662.1">
    <property type="nucleotide sequence ID" value="NZ_BAAARR010000040.1"/>
</dbReference>
<dbReference type="EMBL" id="JACBZH010000001">
    <property type="protein sequence ID" value="NYH87631.1"/>
    <property type="molecule type" value="Genomic_DNA"/>
</dbReference>
<evidence type="ECO:0000313" key="2">
    <source>
        <dbReference type="EMBL" id="NYH87631.1"/>
    </source>
</evidence>
<proteinExistence type="predicted"/>
<sequence length="196" mass="21087">MGIVRCDVTVSLDGCMAASGQTLENPMGEGGMRTMAWHDSEPDASPFTGTPNPTGAFVMGRNMFGPDRGEWDLSWRGWWGEEPPYHAPVYVLSHHAREPLPMKGGTTFHFVTDGIESALEQARKAADTDDVQIAGGASTVRQYLRAGLLEELVLHVAPVTVGGGERPLDDVGALDFDLVAIASGPAVTHLKYRPTR</sequence>
<dbReference type="Proteomes" id="UP000579605">
    <property type="component" value="Unassembled WGS sequence"/>
</dbReference>
<dbReference type="InterPro" id="IPR024072">
    <property type="entry name" value="DHFR-like_dom_sf"/>
</dbReference>
<dbReference type="Pfam" id="PF01872">
    <property type="entry name" value="RibD_C"/>
    <property type="match status" value="1"/>
</dbReference>
<evidence type="ECO:0000259" key="1">
    <source>
        <dbReference type="Pfam" id="PF01872"/>
    </source>
</evidence>
<dbReference type="InterPro" id="IPR050765">
    <property type="entry name" value="Riboflavin_Biosynth_HTPR"/>
</dbReference>
<name>A0A852Z485_9ACTN</name>
<keyword evidence="3" id="KW-1185">Reference proteome</keyword>
<protein>
    <submittedName>
        <fullName evidence="2">Dihydrofolate reductase</fullName>
    </submittedName>
</protein>
<feature type="domain" description="Bacterial bifunctional deaminase-reductase C-terminal" evidence="1">
    <location>
        <begin position="4"/>
        <end position="179"/>
    </location>
</feature>
<dbReference type="GO" id="GO:0009231">
    <property type="term" value="P:riboflavin biosynthetic process"/>
    <property type="evidence" value="ECO:0007669"/>
    <property type="project" value="InterPro"/>
</dbReference>
<comment type="caution">
    <text evidence="2">The sequence shown here is derived from an EMBL/GenBank/DDBJ whole genome shotgun (WGS) entry which is preliminary data.</text>
</comment>
<organism evidence="2 3">
    <name type="scientific">Actinopolymorpha rutila</name>
    <dbReference type="NCBI Taxonomy" id="446787"/>
    <lineage>
        <taxon>Bacteria</taxon>
        <taxon>Bacillati</taxon>
        <taxon>Actinomycetota</taxon>
        <taxon>Actinomycetes</taxon>
        <taxon>Propionibacteriales</taxon>
        <taxon>Actinopolymorphaceae</taxon>
        <taxon>Actinopolymorpha</taxon>
    </lineage>
</organism>
<dbReference type="InterPro" id="IPR002734">
    <property type="entry name" value="RibDG_C"/>
</dbReference>
<dbReference type="PANTHER" id="PTHR38011:SF12">
    <property type="entry name" value="BIFUNCTIONAL DEAMINASE-REDUCTASE DOMAIN PROTEIN"/>
    <property type="match status" value="1"/>
</dbReference>
<dbReference type="PANTHER" id="PTHR38011">
    <property type="entry name" value="DIHYDROFOLATE REDUCTASE FAMILY PROTEIN (AFU_ORTHOLOGUE AFUA_8G06820)"/>
    <property type="match status" value="1"/>
</dbReference>
<gene>
    <name evidence="2" type="ORF">F4554_000269</name>
</gene>
<dbReference type="AlphaFoldDB" id="A0A852Z485"/>
<dbReference type="GO" id="GO:0008703">
    <property type="term" value="F:5-amino-6-(5-phosphoribosylamino)uracil reductase activity"/>
    <property type="evidence" value="ECO:0007669"/>
    <property type="project" value="InterPro"/>
</dbReference>
<evidence type="ECO:0000313" key="3">
    <source>
        <dbReference type="Proteomes" id="UP000579605"/>
    </source>
</evidence>
<reference evidence="2 3" key="1">
    <citation type="submission" date="2020-07" db="EMBL/GenBank/DDBJ databases">
        <title>Sequencing the genomes of 1000 actinobacteria strains.</title>
        <authorList>
            <person name="Klenk H.-P."/>
        </authorList>
    </citation>
    <scope>NUCLEOTIDE SEQUENCE [LARGE SCALE GENOMIC DNA]</scope>
    <source>
        <strain evidence="2 3">DSM 18448</strain>
    </source>
</reference>
<dbReference type="Gene3D" id="3.40.430.10">
    <property type="entry name" value="Dihydrofolate Reductase, subunit A"/>
    <property type="match status" value="1"/>
</dbReference>
<accession>A0A852Z485</accession>